<dbReference type="SUPFAM" id="SSF63829">
    <property type="entry name" value="Calcium-dependent phosphotriesterase"/>
    <property type="match status" value="1"/>
</dbReference>
<dbReference type="KEGG" id="pbap:Pla133_09160"/>
<evidence type="ECO:0000256" key="1">
    <source>
        <dbReference type="SAM" id="SignalP"/>
    </source>
</evidence>
<dbReference type="InterPro" id="IPR015943">
    <property type="entry name" value="WD40/YVTN_repeat-like_dom_sf"/>
</dbReference>
<feature type="chain" id="PRO_5022061148" evidence="1">
    <location>
        <begin position="22"/>
        <end position="772"/>
    </location>
</feature>
<reference evidence="2 3" key="1">
    <citation type="submission" date="2019-02" db="EMBL/GenBank/DDBJ databases">
        <title>Deep-cultivation of Planctomycetes and their phenomic and genomic characterization uncovers novel biology.</title>
        <authorList>
            <person name="Wiegand S."/>
            <person name="Jogler M."/>
            <person name="Boedeker C."/>
            <person name="Pinto D."/>
            <person name="Vollmers J."/>
            <person name="Rivas-Marin E."/>
            <person name="Kohn T."/>
            <person name="Peeters S.H."/>
            <person name="Heuer A."/>
            <person name="Rast P."/>
            <person name="Oberbeckmann S."/>
            <person name="Bunk B."/>
            <person name="Jeske O."/>
            <person name="Meyerdierks A."/>
            <person name="Storesund J.E."/>
            <person name="Kallscheuer N."/>
            <person name="Luecker S."/>
            <person name="Lage O.M."/>
            <person name="Pohl T."/>
            <person name="Merkel B.J."/>
            <person name="Hornburger P."/>
            <person name="Mueller R.-W."/>
            <person name="Bruemmer F."/>
            <person name="Labrenz M."/>
            <person name="Spormann A.M."/>
            <person name="Op den Camp H."/>
            <person name="Overmann J."/>
            <person name="Amann R."/>
            <person name="Jetten M.S.M."/>
            <person name="Mascher T."/>
            <person name="Medema M.H."/>
            <person name="Devos D.P."/>
            <person name="Kaster A.-K."/>
            <person name="Ovreas L."/>
            <person name="Rohde M."/>
            <person name="Galperin M.Y."/>
            <person name="Jogler C."/>
        </authorList>
    </citation>
    <scope>NUCLEOTIDE SEQUENCE [LARGE SCALE GENOMIC DNA]</scope>
    <source>
        <strain evidence="2 3">Pla133</strain>
    </source>
</reference>
<dbReference type="SUPFAM" id="SSF50952">
    <property type="entry name" value="Soluble quinoprotein glucose dehydrogenase"/>
    <property type="match status" value="1"/>
</dbReference>
<organism evidence="2 3">
    <name type="scientific">Engelhardtia mirabilis</name>
    <dbReference type="NCBI Taxonomy" id="2528011"/>
    <lineage>
        <taxon>Bacteria</taxon>
        <taxon>Pseudomonadati</taxon>
        <taxon>Planctomycetota</taxon>
        <taxon>Planctomycetia</taxon>
        <taxon>Planctomycetia incertae sedis</taxon>
        <taxon>Engelhardtia</taxon>
    </lineage>
</organism>
<feature type="signal peptide" evidence="1">
    <location>
        <begin position="1"/>
        <end position="21"/>
    </location>
</feature>
<dbReference type="InterPro" id="IPR011041">
    <property type="entry name" value="Quinoprot_gluc/sorb_DH_b-prop"/>
</dbReference>
<keyword evidence="1" id="KW-0732">Signal</keyword>
<dbReference type="AlphaFoldDB" id="A0A518BFT7"/>
<protein>
    <submittedName>
        <fullName evidence="2">Two component regulator propeller</fullName>
    </submittedName>
</protein>
<keyword evidence="3" id="KW-1185">Reference proteome</keyword>
<evidence type="ECO:0000313" key="2">
    <source>
        <dbReference type="EMBL" id="QDU65850.1"/>
    </source>
</evidence>
<name>A0A518BFT7_9BACT</name>
<dbReference type="Gene3D" id="2.130.10.10">
    <property type="entry name" value="YVTN repeat-like/Quinoprotein amine dehydrogenase"/>
    <property type="match status" value="3"/>
</dbReference>
<evidence type="ECO:0000313" key="3">
    <source>
        <dbReference type="Proteomes" id="UP000316921"/>
    </source>
</evidence>
<dbReference type="EMBL" id="CP036287">
    <property type="protein sequence ID" value="QDU65850.1"/>
    <property type="molecule type" value="Genomic_DNA"/>
</dbReference>
<dbReference type="RefSeq" id="WP_145062868.1">
    <property type="nucleotide sequence ID" value="NZ_CP036287.1"/>
</dbReference>
<gene>
    <name evidence="2" type="ORF">Pla133_09160</name>
</gene>
<sequence length="772" mass="82441" precursor="true">MKLNLLTALLSLTALVSTARAQEMTVIDPSRSGIPGEEVRFVRHAPDGDVWVGARWPFWGEGGIGILDRQTDRWTVLSSAAGDLPSQFVNDLEFAADGSAWIATGAGLVHWVDGAATVFDSGNSPMTLDVVNDLSIAPDGDIWFNSSSSSSSGDAVYEFDGVDGWNRYTVPDDIPFAAPWTDLSEVFADSQGRVWVANNTLTGVARFEGGVWTLLGEGVDRFDEMAEDGFGNIWFNTNLVGSGFAYYRFDGQTLKQYGFDSSTTLTTDPEDGAVYVANWHGTVLRSTDGGESFHTFVSGLNIIFSVAPDPQSGEVWIGTIGAVGRFDGGGALLEDFNSYNTGMPWYWVDRFDVDSRGNLWVATDEAGLSRFDGRVWRNWGAHNLGAEPYPFAGNEPMGGAFEDSQGRFWFGGNGIARWDDETGGFDGFWNWQNNPGMGVTQFPFFAEDAQGNVFAATENGTPYRFDDQAQLWVKEPIQPYAVLGLPGMESDSDGDVWIAAWFDLHHWDGTAWTKVALPYADYFFDKGGISSFAIGPDDTFYFGTVDGLVTYDGATFQFYEPSNSPLPAGQVPGIDVRADGLIGLTSRGNGSNEPSTVCLIDGPIADAASWTVYAYGSSPLPHWQTTACAFEPTGDLWVSALSEGVAVVQCGVWEDLGLALEGSGGEPYLRGYGVPTGGAAIGLEVEHLPGASIGVHVVGGFAVGIPLFGGTLVPDPALQIPYLSDAGGQAGLAITWPAAIPSGTSMYVQSWTLDGGAAQQVSASNAVVLSVP</sequence>
<proteinExistence type="predicted"/>
<dbReference type="Proteomes" id="UP000316921">
    <property type="component" value="Chromosome"/>
</dbReference>
<accession>A0A518BFT7</accession>